<evidence type="ECO:0000313" key="2">
    <source>
        <dbReference type="Proteomes" id="UP001271007"/>
    </source>
</evidence>
<keyword evidence="2" id="KW-1185">Reference proteome</keyword>
<proteinExistence type="predicted"/>
<name>A0AAJ0G507_9PEZI</name>
<comment type="caution">
    <text evidence="1">The sequence shown here is derived from an EMBL/GenBank/DDBJ whole genome shotgun (WGS) entry which is preliminary data.</text>
</comment>
<evidence type="ECO:0000313" key="1">
    <source>
        <dbReference type="EMBL" id="KAK3047168.1"/>
    </source>
</evidence>
<dbReference type="Proteomes" id="UP001271007">
    <property type="component" value="Unassembled WGS sequence"/>
</dbReference>
<gene>
    <name evidence="1" type="ORF">LTR09_011370</name>
</gene>
<reference evidence="1" key="1">
    <citation type="submission" date="2023-04" db="EMBL/GenBank/DDBJ databases">
        <title>Black Yeasts Isolated from many extreme environments.</title>
        <authorList>
            <person name="Coleine C."/>
            <person name="Stajich J.E."/>
            <person name="Selbmann L."/>
        </authorList>
    </citation>
    <scope>NUCLEOTIDE SEQUENCE</scope>
    <source>
        <strain evidence="1">CCFEE 5312</strain>
    </source>
</reference>
<protein>
    <submittedName>
        <fullName evidence="1">Uncharacterized protein</fullName>
    </submittedName>
</protein>
<sequence length="160" mass="17895">MPSVEDTAMFLHCNVDFGHDIEDATKILKTMMDEGSKYKQLEAALGAGVCLVLPTNIGETNSWTKILTKSTERNRSVIRKLRQTPILTLAGEYATLRERIVSFKMAELQSLQHAILPEVATAPSQSLFEGLDIQDQGFWNDFNTNLNVDLEPFDYLGFGP</sequence>
<accession>A0AAJ0G507</accession>
<dbReference type="EMBL" id="JAWDJX010000066">
    <property type="protein sequence ID" value="KAK3047168.1"/>
    <property type="molecule type" value="Genomic_DNA"/>
</dbReference>
<organism evidence="1 2">
    <name type="scientific">Extremus antarcticus</name>
    <dbReference type="NCBI Taxonomy" id="702011"/>
    <lineage>
        <taxon>Eukaryota</taxon>
        <taxon>Fungi</taxon>
        <taxon>Dikarya</taxon>
        <taxon>Ascomycota</taxon>
        <taxon>Pezizomycotina</taxon>
        <taxon>Dothideomycetes</taxon>
        <taxon>Dothideomycetidae</taxon>
        <taxon>Mycosphaerellales</taxon>
        <taxon>Extremaceae</taxon>
        <taxon>Extremus</taxon>
    </lineage>
</organism>
<dbReference type="AlphaFoldDB" id="A0AAJ0G507"/>